<keyword evidence="2" id="KW-0460">Magnesium</keyword>
<reference evidence="3" key="1">
    <citation type="submission" date="2022-04" db="EMBL/GenBank/DDBJ databases">
        <title>A functionally conserved STORR gene fusion in Papaver species that diverged 16.8 million years ago.</title>
        <authorList>
            <person name="Catania T."/>
        </authorList>
    </citation>
    <scope>NUCLEOTIDE SEQUENCE</scope>
    <source>
        <strain evidence="3">S-188037</strain>
    </source>
</reference>
<dbReference type="InterPro" id="IPR029063">
    <property type="entry name" value="SAM-dependent_MTases_sf"/>
</dbReference>
<comment type="caution">
    <text evidence="3">The sequence shown here is derived from an EMBL/GenBank/DDBJ whole genome shotgun (WGS) entry which is preliminary data.</text>
</comment>
<dbReference type="InterPro" id="IPR042086">
    <property type="entry name" value="MeTrfase_capping"/>
</dbReference>
<gene>
    <name evidence="3" type="ORF">MKW98_004955</name>
</gene>
<name>A0AAD4TFI6_9MAGN</name>
<dbReference type="InterPro" id="IPR005299">
    <property type="entry name" value="MeTrfase_7"/>
</dbReference>
<dbReference type="AlphaFoldDB" id="A0AAD4TFI6"/>
<dbReference type="Proteomes" id="UP001202328">
    <property type="component" value="Unassembled WGS sequence"/>
</dbReference>
<dbReference type="EMBL" id="JAJJMB010001820">
    <property type="protein sequence ID" value="KAI3954952.1"/>
    <property type="molecule type" value="Genomic_DNA"/>
</dbReference>
<evidence type="ECO:0000313" key="3">
    <source>
        <dbReference type="EMBL" id="KAI3954952.1"/>
    </source>
</evidence>
<sequence>MDQVIQNLHMNGGTGETSYAFNSSVQKKAFYKTKPLIEEAALDIFSKFYACSSATMTGKSMPIGIADLGCSSGPNTLLLFSYLLNTIYDKCREFDSVSPEIKQRSFGPCFAARIPGTFYDRLVPRDTLHFVHCSYSLHWLSQVPPEIENNNQGNIYISNLVHLVYQILFNPLKLKSWLRHCCPPSMIDAHLKQFTSDFTGFLKCRSGELVMGGRMVLTFLGRASVDPTSDEGCSFWGILALGLKDMVLEGMIEEQKLISFNIPHYMTSTEEVSMVIQCEGSFKIDQIEVFKVNWDSSEDENSEVDSYKAANCIRAVSESLLMSRFGIGEEIINKLFHRYMEIVDNVPKEKAKYTNIVISLTKV</sequence>
<dbReference type="Pfam" id="PF03492">
    <property type="entry name" value="Methyltransf_7"/>
    <property type="match status" value="2"/>
</dbReference>
<evidence type="ECO:0000256" key="2">
    <source>
        <dbReference type="ARBA" id="ARBA00022842"/>
    </source>
</evidence>
<evidence type="ECO:0000256" key="1">
    <source>
        <dbReference type="ARBA" id="ARBA00022723"/>
    </source>
</evidence>
<protein>
    <submittedName>
        <fullName evidence="3">Uncharacterized protein</fullName>
    </submittedName>
</protein>
<dbReference type="PANTHER" id="PTHR31009">
    <property type="entry name" value="S-ADENOSYL-L-METHIONINE:CARBOXYL METHYLTRANSFERASE FAMILY PROTEIN"/>
    <property type="match status" value="1"/>
</dbReference>
<evidence type="ECO:0000313" key="4">
    <source>
        <dbReference type="Proteomes" id="UP001202328"/>
    </source>
</evidence>
<keyword evidence="1" id="KW-0479">Metal-binding</keyword>
<dbReference type="Gene3D" id="3.40.50.150">
    <property type="entry name" value="Vaccinia Virus protein VP39"/>
    <property type="match status" value="1"/>
</dbReference>
<dbReference type="GO" id="GO:0008168">
    <property type="term" value="F:methyltransferase activity"/>
    <property type="evidence" value="ECO:0007669"/>
    <property type="project" value="InterPro"/>
</dbReference>
<proteinExistence type="predicted"/>
<dbReference type="Gene3D" id="1.10.1200.270">
    <property type="entry name" value="Methyltransferase, alpha-helical capping domain"/>
    <property type="match status" value="1"/>
</dbReference>
<keyword evidence="4" id="KW-1185">Reference proteome</keyword>
<organism evidence="3 4">
    <name type="scientific">Papaver atlanticum</name>
    <dbReference type="NCBI Taxonomy" id="357466"/>
    <lineage>
        <taxon>Eukaryota</taxon>
        <taxon>Viridiplantae</taxon>
        <taxon>Streptophyta</taxon>
        <taxon>Embryophyta</taxon>
        <taxon>Tracheophyta</taxon>
        <taxon>Spermatophyta</taxon>
        <taxon>Magnoliopsida</taxon>
        <taxon>Ranunculales</taxon>
        <taxon>Papaveraceae</taxon>
        <taxon>Papaveroideae</taxon>
        <taxon>Papaver</taxon>
    </lineage>
</organism>
<accession>A0AAD4TFI6</accession>
<dbReference type="GO" id="GO:0046872">
    <property type="term" value="F:metal ion binding"/>
    <property type="evidence" value="ECO:0007669"/>
    <property type="project" value="UniProtKB-KW"/>
</dbReference>
<dbReference type="SUPFAM" id="SSF53335">
    <property type="entry name" value="S-adenosyl-L-methionine-dependent methyltransferases"/>
    <property type="match status" value="1"/>
</dbReference>